<proteinExistence type="predicted"/>
<name>A0A2Z2NNP2_9GAMM</name>
<gene>
    <name evidence="1" type="ORF">IMCC3135_15040</name>
</gene>
<dbReference type="KEGG" id="gai:IMCC3135_15040"/>
<evidence type="ECO:0000313" key="1">
    <source>
        <dbReference type="EMBL" id="ASJ73092.1"/>
    </source>
</evidence>
<evidence type="ECO:0008006" key="3">
    <source>
        <dbReference type="Google" id="ProtNLM"/>
    </source>
</evidence>
<dbReference type="Gene3D" id="3.40.50.300">
    <property type="entry name" value="P-loop containing nucleotide triphosphate hydrolases"/>
    <property type="match status" value="1"/>
</dbReference>
<dbReference type="InterPro" id="IPR027417">
    <property type="entry name" value="P-loop_NTPase"/>
</dbReference>
<dbReference type="AlphaFoldDB" id="A0A2Z2NNP2"/>
<dbReference type="SUPFAM" id="SSF52540">
    <property type="entry name" value="P-loop containing nucleoside triphosphate hydrolases"/>
    <property type="match status" value="1"/>
</dbReference>
<dbReference type="PANTHER" id="PTHR37816">
    <property type="entry name" value="YALI0E33011P"/>
    <property type="match status" value="1"/>
</dbReference>
<dbReference type="Proteomes" id="UP000250079">
    <property type="component" value="Chromosome"/>
</dbReference>
<dbReference type="InterPro" id="IPR052922">
    <property type="entry name" value="Cytidylate_Kinase-2"/>
</dbReference>
<organism evidence="1 2">
    <name type="scientific">Granulosicoccus antarcticus IMCC3135</name>
    <dbReference type="NCBI Taxonomy" id="1192854"/>
    <lineage>
        <taxon>Bacteria</taxon>
        <taxon>Pseudomonadati</taxon>
        <taxon>Pseudomonadota</taxon>
        <taxon>Gammaproteobacteria</taxon>
        <taxon>Chromatiales</taxon>
        <taxon>Granulosicoccaceae</taxon>
        <taxon>Granulosicoccus</taxon>
    </lineage>
</organism>
<evidence type="ECO:0000313" key="2">
    <source>
        <dbReference type="Proteomes" id="UP000250079"/>
    </source>
</evidence>
<protein>
    <recommendedName>
        <fullName evidence="3">Shikimate kinase</fullName>
    </recommendedName>
</protein>
<dbReference type="PANTHER" id="PTHR37816:SF1">
    <property type="entry name" value="TOXIN"/>
    <property type="match status" value="1"/>
</dbReference>
<dbReference type="EMBL" id="CP018632">
    <property type="protein sequence ID" value="ASJ73092.1"/>
    <property type="molecule type" value="Genomic_DNA"/>
</dbReference>
<sequence length="84" mass="9633">MKRVMIVGQPGSGKSTLAIRLGEATGLPVFHMDKIHYLPGWVERSATVKSAMTREIHAMEHWIFEGPWRTRPYQTSFIMRLHAV</sequence>
<keyword evidence="2" id="KW-1185">Reference proteome</keyword>
<accession>A0A2Z2NNP2</accession>
<reference evidence="1 2" key="1">
    <citation type="submission" date="2016-12" db="EMBL/GenBank/DDBJ databases">
        <authorList>
            <person name="Song W.-J."/>
            <person name="Kurnit D.M."/>
        </authorList>
    </citation>
    <scope>NUCLEOTIDE SEQUENCE [LARGE SCALE GENOMIC DNA]</scope>
    <source>
        <strain evidence="1 2">IMCC3135</strain>
    </source>
</reference>